<dbReference type="EMBL" id="CP062176">
    <property type="protein sequence ID" value="WXK39673.1"/>
    <property type="molecule type" value="Genomic_DNA"/>
</dbReference>
<dbReference type="InterPro" id="IPR011049">
    <property type="entry name" value="Serralysin-like_metalloprot_C"/>
</dbReference>
<organism evidence="2 3">
    <name type="scientific">Mycetohabitans rhizoxinica</name>
    <dbReference type="NCBI Taxonomy" id="412963"/>
    <lineage>
        <taxon>Bacteria</taxon>
        <taxon>Pseudomonadati</taxon>
        <taxon>Pseudomonadota</taxon>
        <taxon>Betaproteobacteria</taxon>
        <taxon>Burkholderiales</taxon>
        <taxon>Burkholderiaceae</taxon>
        <taxon>Mycetohabitans</taxon>
    </lineage>
</organism>
<dbReference type="Gene3D" id="2.150.10.10">
    <property type="entry name" value="Serralysin-like metalloprotease, C-terminal"/>
    <property type="match status" value="1"/>
</dbReference>
<accession>A0ABZ2Q010</accession>
<feature type="region of interest" description="Disordered" evidence="1">
    <location>
        <begin position="1"/>
        <end position="26"/>
    </location>
</feature>
<reference evidence="2 3" key="1">
    <citation type="submission" date="2020-09" db="EMBL/GenBank/DDBJ databases">
        <title>Genome sequences of Mycetohabitans spp.</title>
        <authorList>
            <person name="Carter M.E."/>
            <person name="Carpenter S.C.D."/>
            <person name="Bogdanove A.J."/>
        </authorList>
    </citation>
    <scope>NUCLEOTIDE SEQUENCE [LARGE SCALE GENOMIC DNA]</scope>
    <source>
        <strain evidence="2 3">B12</strain>
    </source>
</reference>
<dbReference type="RefSeq" id="WP_338910714.1">
    <property type="nucleotide sequence ID" value="NZ_CP062176.1"/>
</dbReference>
<name>A0ABZ2Q010_9BURK</name>
<sequence>MPIPQTIDELDINPNNNSPQGNETVGPFANGYIQTLSAFVKQLAIGAGWKPTTAVNNNGQKITRIADGDTSSTSQDAVTGAQLRAFAYKIGEVRMWHGAVEDIPAVWGPGWFLCDGLHGTADLCDKFIVGAGGQYKLDDTGGANTVTLTVENMPVHSHGVIDHGHGHGVHDPSHNHHVNDPGHSHSYDRSSVHMPRSGTDSWIDMGNINARTEHVATGIWLNASHTGISIHNANVDVEISDTGGGVAHENRPPYYALCFVEYRGI</sequence>
<keyword evidence="3" id="KW-1185">Reference proteome</keyword>
<evidence type="ECO:0000313" key="3">
    <source>
        <dbReference type="Proteomes" id="UP001493153"/>
    </source>
</evidence>
<gene>
    <name evidence="2" type="ORF">IHE29_10525</name>
</gene>
<protein>
    <submittedName>
        <fullName evidence="2">Phage tail protein</fullName>
    </submittedName>
</protein>
<dbReference type="CDD" id="cd22641">
    <property type="entry name" value="C24-like"/>
    <property type="match status" value="1"/>
</dbReference>
<dbReference type="SUPFAM" id="SSF88874">
    <property type="entry name" value="Receptor-binding domain of short tail fibre protein gp12"/>
    <property type="match status" value="1"/>
</dbReference>
<evidence type="ECO:0000256" key="1">
    <source>
        <dbReference type="SAM" id="MobiDB-lite"/>
    </source>
</evidence>
<dbReference type="Proteomes" id="UP001493153">
    <property type="component" value="Chromosome"/>
</dbReference>
<evidence type="ECO:0000313" key="2">
    <source>
        <dbReference type="EMBL" id="WXK39673.1"/>
    </source>
</evidence>
<feature type="compositionally biased region" description="Polar residues" evidence="1">
    <location>
        <begin position="13"/>
        <end position="23"/>
    </location>
</feature>
<proteinExistence type="predicted"/>